<evidence type="ECO:0000313" key="4">
    <source>
        <dbReference type="EMBL" id="GAA2146201.1"/>
    </source>
</evidence>
<dbReference type="InterPro" id="IPR042171">
    <property type="entry name" value="Acyl-CoA_hotdog"/>
</dbReference>
<dbReference type="RefSeq" id="WP_344151470.1">
    <property type="nucleotide sequence ID" value="NZ_BAAAQR010000006.1"/>
</dbReference>
<dbReference type="InterPro" id="IPR029069">
    <property type="entry name" value="HotDog_dom_sf"/>
</dbReference>
<evidence type="ECO:0000313" key="5">
    <source>
        <dbReference type="Proteomes" id="UP001501771"/>
    </source>
</evidence>
<feature type="region of interest" description="Disordered" evidence="1">
    <location>
        <begin position="116"/>
        <end position="139"/>
    </location>
</feature>
<dbReference type="EMBL" id="BAAAQR010000006">
    <property type="protein sequence ID" value="GAA2146201.1"/>
    <property type="molecule type" value="Genomic_DNA"/>
</dbReference>
<evidence type="ECO:0000259" key="2">
    <source>
        <dbReference type="Pfam" id="PF13622"/>
    </source>
</evidence>
<dbReference type="Pfam" id="PF13622">
    <property type="entry name" value="4HBT_3"/>
    <property type="match status" value="1"/>
</dbReference>
<accession>A0ABP5LF39</accession>
<evidence type="ECO:0000256" key="1">
    <source>
        <dbReference type="SAM" id="MobiDB-lite"/>
    </source>
</evidence>
<organism evidence="4 5">
    <name type="scientific">Nocardioides koreensis</name>
    <dbReference type="NCBI Taxonomy" id="433651"/>
    <lineage>
        <taxon>Bacteria</taxon>
        <taxon>Bacillati</taxon>
        <taxon>Actinomycetota</taxon>
        <taxon>Actinomycetes</taxon>
        <taxon>Propionibacteriales</taxon>
        <taxon>Nocardioidaceae</taxon>
        <taxon>Nocardioides</taxon>
    </lineage>
</organism>
<name>A0ABP5LF39_9ACTN</name>
<dbReference type="SUPFAM" id="SSF54637">
    <property type="entry name" value="Thioesterase/thiol ester dehydrase-isomerase"/>
    <property type="match status" value="2"/>
</dbReference>
<dbReference type="InterPro" id="IPR049449">
    <property type="entry name" value="TesB_ACOT8-like_N"/>
</dbReference>
<comment type="caution">
    <text evidence="4">The sequence shown here is derived from an EMBL/GenBank/DDBJ whole genome shotgun (WGS) entry which is preliminary data.</text>
</comment>
<reference evidence="5" key="1">
    <citation type="journal article" date="2019" name="Int. J. Syst. Evol. Microbiol.">
        <title>The Global Catalogue of Microorganisms (GCM) 10K type strain sequencing project: providing services to taxonomists for standard genome sequencing and annotation.</title>
        <authorList>
            <consortium name="The Broad Institute Genomics Platform"/>
            <consortium name="The Broad Institute Genome Sequencing Center for Infectious Disease"/>
            <person name="Wu L."/>
            <person name="Ma J."/>
        </authorList>
    </citation>
    <scope>NUCLEOTIDE SEQUENCE [LARGE SCALE GENOMIC DNA]</scope>
    <source>
        <strain evidence="5">JCM 16022</strain>
    </source>
</reference>
<feature type="domain" description="Acyl-CoA thioesterase-like C-terminal" evidence="3">
    <location>
        <begin position="133"/>
        <end position="262"/>
    </location>
</feature>
<dbReference type="InterPro" id="IPR049450">
    <property type="entry name" value="ACOT8-like_C"/>
</dbReference>
<protein>
    <submittedName>
        <fullName evidence="4">Thioesterase family protein</fullName>
    </submittedName>
</protein>
<dbReference type="Pfam" id="PF20789">
    <property type="entry name" value="4HBT_3C"/>
    <property type="match status" value="1"/>
</dbReference>
<feature type="compositionally biased region" description="Basic and acidic residues" evidence="1">
    <location>
        <begin position="119"/>
        <end position="136"/>
    </location>
</feature>
<dbReference type="Proteomes" id="UP001501771">
    <property type="component" value="Unassembled WGS sequence"/>
</dbReference>
<feature type="domain" description="Acyl-CoA thioesterase-like N-terminal HotDog" evidence="2">
    <location>
        <begin position="32"/>
        <end position="113"/>
    </location>
</feature>
<proteinExistence type="predicted"/>
<sequence>MIEKSAQHPCFYRLLDASGDGRETFESLPATAGPWSPEAQHGGPPAALLARALERSSDAVIGRFTMELHGPVPVGRLATTATVLRPGRSVQLVGAELYDVARGRVVASARAWLFPASDRGPEQPKPPEHGPADGAHHARPTAWHGGYLDAVEWRWVSGSVETAGPGVVWMRPPALVEGEPLSPVQRLLACADSASGVSAALDVRRWAFLNTELTVHVLRPPVGDWVCLDAETTLGSGAVGIATAAISDETGLVARSSQALLVAPR</sequence>
<dbReference type="Gene3D" id="2.40.160.210">
    <property type="entry name" value="Acyl-CoA thioesterase, double hotdog domain"/>
    <property type="match status" value="1"/>
</dbReference>
<evidence type="ECO:0000259" key="3">
    <source>
        <dbReference type="Pfam" id="PF20789"/>
    </source>
</evidence>
<keyword evidence="5" id="KW-1185">Reference proteome</keyword>
<gene>
    <name evidence="4" type="ORF">GCM10009844_21900</name>
</gene>